<dbReference type="Gene3D" id="3.90.70.10">
    <property type="entry name" value="Cysteine proteinases"/>
    <property type="match status" value="1"/>
</dbReference>
<proteinExistence type="predicted"/>
<keyword evidence="1" id="KW-0732">Signal</keyword>
<keyword evidence="4" id="KW-1185">Reference proteome</keyword>
<evidence type="ECO:0000313" key="4">
    <source>
        <dbReference type="Proteomes" id="UP000248326"/>
    </source>
</evidence>
<protein>
    <submittedName>
        <fullName evidence="3">Peptidase C39-like protein</fullName>
    </submittedName>
</protein>
<feature type="chain" id="PRO_5016416449" evidence="1">
    <location>
        <begin position="22"/>
        <end position="191"/>
    </location>
</feature>
<dbReference type="Pfam" id="PF13529">
    <property type="entry name" value="Peptidase_C39_2"/>
    <property type="match status" value="1"/>
</dbReference>
<dbReference type="AlphaFoldDB" id="A0A318SDB3"/>
<name>A0A318SDB3_9DEIO</name>
<evidence type="ECO:0000259" key="2">
    <source>
        <dbReference type="PROSITE" id="PS50990"/>
    </source>
</evidence>
<dbReference type="GO" id="GO:0005524">
    <property type="term" value="F:ATP binding"/>
    <property type="evidence" value="ECO:0007669"/>
    <property type="project" value="InterPro"/>
</dbReference>
<dbReference type="InterPro" id="IPR005074">
    <property type="entry name" value="Peptidase_C39"/>
</dbReference>
<dbReference type="GO" id="GO:0016020">
    <property type="term" value="C:membrane"/>
    <property type="evidence" value="ECO:0007669"/>
    <property type="project" value="InterPro"/>
</dbReference>
<dbReference type="RefSeq" id="WP_110886226.1">
    <property type="nucleotide sequence ID" value="NZ_QJSX01000005.1"/>
</dbReference>
<gene>
    <name evidence="3" type="ORF">DES52_10576</name>
</gene>
<dbReference type="PROSITE" id="PS50990">
    <property type="entry name" value="PEPTIDASE_C39"/>
    <property type="match status" value="1"/>
</dbReference>
<evidence type="ECO:0000256" key="1">
    <source>
        <dbReference type="SAM" id="SignalP"/>
    </source>
</evidence>
<comment type="caution">
    <text evidence="3">The sequence shown here is derived from an EMBL/GenBank/DDBJ whole genome shotgun (WGS) entry which is preliminary data.</text>
</comment>
<organism evidence="3 4">
    <name type="scientific">Deinococcus yavapaiensis KR-236</name>
    <dbReference type="NCBI Taxonomy" id="694435"/>
    <lineage>
        <taxon>Bacteria</taxon>
        <taxon>Thermotogati</taxon>
        <taxon>Deinococcota</taxon>
        <taxon>Deinococci</taxon>
        <taxon>Deinococcales</taxon>
        <taxon>Deinococcaceae</taxon>
        <taxon>Deinococcus</taxon>
    </lineage>
</organism>
<evidence type="ECO:0000313" key="3">
    <source>
        <dbReference type="EMBL" id="PYE54439.1"/>
    </source>
</evidence>
<accession>A0A318SDB3</accession>
<reference evidence="3 4" key="1">
    <citation type="submission" date="2018-06" db="EMBL/GenBank/DDBJ databases">
        <title>Genomic Encyclopedia of Type Strains, Phase IV (KMG-IV): sequencing the most valuable type-strain genomes for metagenomic binning, comparative biology and taxonomic classification.</title>
        <authorList>
            <person name="Goeker M."/>
        </authorList>
    </citation>
    <scope>NUCLEOTIDE SEQUENCE [LARGE SCALE GENOMIC DNA]</scope>
    <source>
        <strain evidence="3 4">DSM 18048</strain>
    </source>
</reference>
<dbReference type="OrthoDB" id="5611441at2"/>
<dbReference type="GO" id="GO:0006508">
    <property type="term" value="P:proteolysis"/>
    <property type="evidence" value="ECO:0007669"/>
    <property type="project" value="InterPro"/>
</dbReference>
<dbReference type="EMBL" id="QJSX01000005">
    <property type="protein sequence ID" value="PYE54439.1"/>
    <property type="molecule type" value="Genomic_DNA"/>
</dbReference>
<dbReference type="GO" id="GO:0008233">
    <property type="term" value="F:peptidase activity"/>
    <property type="evidence" value="ECO:0007669"/>
    <property type="project" value="InterPro"/>
</dbReference>
<sequence length="191" mass="21575">MLSRFSHLLFICLLSASAAFARPASAYLPDLAFVHQTYNNCGPASIVSVLGYYGLKADQSELARVLRPRGGYMTADVIDPFLKPYGLRATRFKRGEIEHIRLLVAQGIPVIVLQWLDRVGGIPHFRVVRGYDDKQGVFWMADPIYGPNVYVDYHDFERLWAVYGQEFIPVYPEGWQAKIEKILGVKGVPRG</sequence>
<dbReference type="Proteomes" id="UP000248326">
    <property type="component" value="Unassembled WGS sequence"/>
</dbReference>
<feature type="domain" description="Peptidase C39" evidence="2">
    <location>
        <begin position="35"/>
        <end position="167"/>
    </location>
</feature>
<dbReference type="InterPro" id="IPR039564">
    <property type="entry name" value="Peptidase_C39-like"/>
</dbReference>
<feature type="signal peptide" evidence="1">
    <location>
        <begin position="1"/>
        <end position="21"/>
    </location>
</feature>